<name>A0A6A3SML3_9STRA</name>
<evidence type="ECO:0000313" key="1">
    <source>
        <dbReference type="EMBL" id="KAE9119113.1"/>
    </source>
</evidence>
<protein>
    <submittedName>
        <fullName evidence="1">Uncharacterized protein</fullName>
    </submittedName>
</protein>
<accession>A0A6A3SML3</accession>
<gene>
    <name evidence="1" type="ORF">PF006_g18428</name>
</gene>
<comment type="caution">
    <text evidence="1">The sequence shown here is derived from an EMBL/GenBank/DDBJ whole genome shotgun (WGS) entry which is preliminary data.</text>
</comment>
<proteinExistence type="predicted"/>
<evidence type="ECO:0000313" key="2">
    <source>
        <dbReference type="Proteomes" id="UP000440732"/>
    </source>
</evidence>
<dbReference type="AlphaFoldDB" id="A0A6A3SML3"/>
<organism evidence="1 2">
    <name type="scientific">Phytophthora fragariae</name>
    <dbReference type="NCBI Taxonomy" id="53985"/>
    <lineage>
        <taxon>Eukaryota</taxon>
        <taxon>Sar</taxon>
        <taxon>Stramenopiles</taxon>
        <taxon>Oomycota</taxon>
        <taxon>Peronosporomycetes</taxon>
        <taxon>Peronosporales</taxon>
        <taxon>Peronosporaceae</taxon>
        <taxon>Phytophthora</taxon>
    </lineage>
</organism>
<reference evidence="1 2" key="1">
    <citation type="submission" date="2018-08" db="EMBL/GenBank/DDBJ databases">
        <title>Genomic investigation of the strawberry pathogen Phytophthora fragariae indicates pathogenicity is determined by transcriptional variation in three key races.</title>
        <authorList>
            <person name="Adams T.M."/>
            <person name="Armitage A.D."/>
            <person name="Sobczyk M.K."/>
            <person name="Bates H.J."/>
            <person name="Dunwell J.M."/>
            <person name="Nellist C.F."/>
            <person name="Harrison R.J."/>
        </authorList>
    </citation>
    <scope>NUCLEOTIDE SEQUENCE [LARGE SCALE GENOMIC DNA]</scope>
    <source>
        <strain evidence="1 2">NOV-5</strain>
    </source>
</reference>
<dbReference type="EMBL" id="QXGA01001433">
    <property type="protein sequence ID" value="KAE9119113.1"/>
    <property type="molecule type" value="Genomic_DNA"/>
</dbReference>
<sequence length="142" mass="15918">MVLPGNRIRVVQQIKATTGAASFELEQEPNGIHWRVGNTDEADLTMVADIRKLQRYEDEGSIVFNAHPKLHGFPWSVSDTIANKHVLAAIKNQAFRRYRGDGISIGEVVKGLQQAARSSTWQEAALQQTPMQLWAHNNELTE</sequence>
<dbReference type="Proteomes" id="UP000440732">
    <property type="component" value="Unassembled WGS sequence"/>
</dbReference>